<dbReference type="EMBL" id="JAPWTJ010000903">
    <property type="protein sequence ID" value="KAJ8974946.1"/>
    <property type="molecule type" value="Genomic_DNA"/>
</dbReference>
<comment type="caution">
    <text evidence="1">The sequence shown here is derived from an EMBL/GenBank/DDBJ whole genome shotgun (WGS) entry which is preliminary data.</text>
</comment>
<evidence type="ECO:0000313" key="2">
    <source>
        <dbReference type="Proteomes" id="UP001162164"/>
    </source>
</evidence>
<dbReference type="Proteomes" id="UP001162164">
    <property type="component" value="Unassembled WGS sequence"/>
</dbReference>
<reference evidence="1" key="1">
    <citation type="journal article" date="2023" name="Insect Mol. Biol.">
        <title>Genome sequencing provides insights into the evolution of gene families encoding plant cell wall-degrading enzymes in longhorned beetles.</title>
        <authorList>
            <person name="Shin N.R."/>
            <person name="Okamura Y."/>
            <person name="Kirsch R."/>
            <person name="Pauchet Y."/>
        </authorList>
    </citation>
    <scope>NUCLEOTIDE SEQUENCE</scope>
    <source>
        <strain evidence="1">MMC_N1</strain>
    </source>
</reference>
<protein>
    <submittedName>
        <fullName evidence="1">Uncharacterized protein</fullName>
    </submittedName>
</protein>
<keyword evidence="2" id="KW-1185">Reference proteome</keyword>
<name>A0ABQ9J9V6_9CUCU</name>
<sequence>MEYRDFFDVSPNSHLTSSEERFLRFPYISGEDAWTRGAKTLIIIGLNPEISAHNQPYSLGSCATNAPRFYATKIFYYSY</sequence>
<accession>A0ABQ9J9V6</accession>
<gene>
    <name evidence="1" type="ORF">NQ317_016179</name>
</gene>
<proteinExistence type="predicted"/>
<evidence type="ECO:0000313" key="1">
    <source>
        <dbReference type="EMBL" id="KAJ8974946.1"/>
    </source>
</evidence>
<organism evidence="1 2">
    <name type="scientific">Molorchus minor</name>
    <dbReference type="NCBI Taxonomy" id="1323400"/>
    <lineage>
        <taxon>Eukaryota</taxon>
        <taxon>Metazoa</taxon>
        <taxon>Ecdysozoa</taxon>
        <taxon>Arthropoda</taxon>
        <taxon>Hexapoda</taxon>
        <taxon>Insecta</taxon>
        <taxon>Pterygota</taxon>
        <taxon>Neoptera</taxon>
        <taxon>Endopterygota</taxon>
        <taxon>Coleoptera</taxon>
        <taxon>Polyphaga</taxon>
        <taxon>Cucujiformia</taxon>
        <taxon>Chrysomeloidea</taxon>
        <taxon>Cerambycidae</taxon>
        <taxon>Lamiinae</taxon>
        <taxon>Monochamini</taxon>
        <taxon>Molorchus</taxon>
    </lineage>
</organism>